<keyword evidence="5" id="KW-0963">Cytoplasm</keyword>
<dbReference type="Gene3D" id="1.25.10.10">
    <property type="entry name" value="Leucine-rich Repeat Variant"/>
    <property type="match status" value="1"/>
</dbReference>
<dbReference type="InterPro" id="IPR013713">
    <property type="entry name" value="XPO2_central"/>
</dbReference>
<evidence type="ECO:0000256" key="1">
    <source>
        <dbReference type="ARBA" id="ARBA00004123"/>
    </source>
</evidence>
<keyword evidence="4" id="KW-0813">Transport</keyword>
<reference evidence="9 10" key="1">
    <citation type="submission" date="2020-05" db="EMBL/GenBank/DDBJ databases">
        <title>Ceratocystis lukuohia genome.</title>
        <authorList>
            <person name="Harrington T.C."/>
            <person name="Kim K."/>
            <person name="Mayers C.G."/>
        </authorList>
    </citation>
    <scope>NUCLEOTIDE SEQUENCE [LARGE SCALE GENOMIC DNA]</scope>
    <source>
        <strain evidence="9 10">C4212</strain>
    </source>
</reference>
<dbReference type="PANTHER" id="PTHR10997:SF8">
    <property type="entry name" value="EXPORTIN-2"/>
    <property type="match status" value="1"/>
</dbReference>
<dbReference type="InterPro" id="IPR016024">
    <property type="entry name" value="ARM-type_fold"/>
</dbReference>
<evidence type="ECO:0000256" key="7">
    <source>
        <dbReference type="ARBA" id="ARBA00023242"/>
    </source>
</evidence>
<evidence type="ECO:0000313" key="9">
    <source>
        <dbReference type="EMBL" id="KAL2887857.1"/>
    </source>
</evidence>
<organism evidence="9 10">
    <name type="scientific">Ceratocystis lukuohia</name>
    <dbReference type="NCBI Taxonomy" id="2019550"/>
    <lineage>
        <taxon>Eukaryota</taxon>
        <taxon>Fungi</taxon>
        <taxon>Dikarya</taxon>
        <taxon>Ascomycota</taxon>
        <taxon>Pezizomycotina</taxon>
        <taxon>Sordariomycetes</taxon>
        <taxon>Hypocreomycetidae</taxon>
        <taxon>Microascales</taxon>
        <taxon>Ceratocystidaceae</taxon>
        <taxon>Ceratocystis</taxon>
    </lineage>
</organism>
<evidence type="ECO:0000256" key="5">
    <source>
        <dbReference type="ARBA" id="ARBA00022490"/>
    </source>
</evidence>
<dbReference type="InterPro" id="IPR011989">
    <property type="entry name" value="ARM-like"/>
</dbReference>
<dbReference type="SMART" id="SM00913">
    <property type="entry name" value="IBN_N"/>
    <property type="match status" value="1"/>
</dbReference>
<dbReference type="GeneID" id="98117970"/>
<evidence type="ECO:0000256" key="6">
    <source>
        <dbReference type="ARBA" id="ARBA00022927"/>
    </source>
</evidence>
<dbReference type="PROSITE" id="PS50166">
    <property type="entry name" value="IMPORTIN_B_NT"/>
    <property type="match status" value="1"/>
</dbReference>
<gene>
    <name evidence="9" type="ORF">HOO65_040194</name>
</gene>
<evidence type="ECO:0000313" key="10">
    <source>
        <dbReference type="Proteomes" id="UP001610728"/>
    </source>
</evidence>
<dbReference type="InterPro" id="IPR005043">
    <property type="entry name" value="XPO2_C"/>
</dbReference>
<dbReference type="Pfam" id="PF08506">
    <property type="entry name" value="Cse1"/>
    <property type="match status" value="1"/>
</dbReference>
<proteinExistence type="inferred from homology"/>
<comment type="caution">
    <text evidence="9">The sequence shown here is derived from an EMBL/GenBank/DDBJ whole genome shotgun (WGS) entry which is preliminary data.</text>
</comment>
<dbReference type="Proteomes" id="UP001610728">
    <property type="component" value="Unassembled WGS sequence"/>
</dbReference>
<dbReference type="RefSeq" id="XP_070859037.1">
    <property type="nucleotide sequence ID" value="XM_071002542.1"/>
</dbReference>
<keyword evidence="7" id="KW-0539">Nucleus</keyword>
<protein>
    <submittedName>
        <fullName evidence="9">Importin alpha re-exporter</fullName>
    </submittedName>
</protein>
<evidence type="ECO:0000256" key="2">
    <source>
        <dbReference type="ARBA" id="ARBA00004496"/>
    </source>
</evidence>
<dbReference type="Pfam" id="PF03810">
    <property type="entry name" value="IBN_N"/>
    <property type="match status" value="1"/>
</dbReference>
<sequence length="996" mass="111648">MSAELGVIAQLLDATLDPAQHRKAWFGPGALWQPLVTSNPSLTRRLVPRCLPLPTAESALKDEQKKPQYSLTLLKIVASDSLPTKTRLAASLAFKNFIRSNYVDEDGNYKLTSDEVTTIKQELIGLMITCPAAIQSQLGEAISIIADSDFWERWDTLTSDLVSRFSATDPKVNVGVLEVAHSIFQRWRPLFQSDELYKEINHVISTFGQPFVKLLIVTLPVLQTTNNQIDTNQNNKAALKGWFDTLSLLIKILYDMSSHDIPPIFEENLGDICGLLAKYLKYSNPVLETDDDDEASIVDVVKSDICEVLELYTLKYGEDFMQYCPPFVETVWNLLSNVGPETKYDGIASKALHFLTAVAGTREQSDNFNSEPVLSQIVEKVILPNLALRESDMEMFEDEPIEFIRRDLEGSDTDSRRRSATDFLKKLMERFEDLVTGVVSRYINHYLEQGKTDWKAKDTAIYLFISIASQGAVTASHGIKSVNSKVNVVDFFQQHIAQDLVSEGGEPIAKVDAIKYLYTFRSQLSKEQWKGAFPPLIKCIGSSNYIIYTYAAIAVERLLFLTDNEGQHVLTRDDIEAFSSDLLDHLFKLIEHDPSPPKLQENEFLMRCVMRILIVLQDKHVPVLPMVLNHLVGIMQIMKQNPSNPRFYYYSFEALGALVRYGAATQSQLLNEKLWAPINEVFVEDVAEFVPYVLQILAQLLESSPANSISDNYRMLIDPILNQSMWEVRGNVPALARLLTALIPRVSKDLLTGDKLTPVLGIFQMLLSRKKTELYAFDIIESIVVSFDPADLDAYFSTVLQLLFSKLQSAADSFKLRFVRFYHLVSARLEQGYGADYFISQSEKLQAGIFTQIYPAIILPETPKLARPVDRKLAVVSMSKTLCNSTAFATKFLKGWARTCMTMLDLVANAPTVVTGLGDELITGADVDDIGFGVGFTALNTCKPVVHDDFAEISDIKVWISAYLRDANSKSSGTVAQFAESRLEGDAQAAMRQLMA</sequence>
<evidence type="ECO:0000256" key="3">
    <source>
        <dbReference type="ARBA" id="ARBA00008669"/>
    </source>
</evidence>
<keyword evidence="10" id="KW-1185">Reference proteome</keyword>
<dbReference type="InterPro" id="IPR001494">
    <property type="entry name" value="Importin-beta_N"/>
</dbReference>
<accession>A0ABR4MHV8</accession>
<comment type="similarity">
    <text evidence="3">Belongs to the XPO2/CSE1 family.</text>
</comment>
<dbReference type="SUPFAM" id="SSF48371">
    <property type="entry name" value="ARM repeat"/>
    <property type="match status" value="1"/>
</dbReference>
<evidence type="ECO:0000256" key="4">
    <source>
        <dbReference type="ARBA" id="ARBA00022448"/>
    </source>
</evidence>
<dbReference type="EMBL" id="JABSNW010000004">
    <property type="protein sequence ID" value="KAL2887857.1"/>
    <property type="molecule type" value="Genomic_DNA"/>
</dbReference>
<feature type="domain" description="Importin N-terminal" evidence="8">
    <location>
        <begin position="56"/>
        <end position="129"/>
    </location>
</feature>
<dbReference type="PANTHER" id="PTHR10997">
    <property type="entry name" value="IMPORTIN-7, 8, 11"/>
    <property type="match status" value="1"/>
</dbReference>
<keyword evidence="6" id="KW-0653">Protein transport</keyword>
<evidence type="ECO:0000259" key="8">
    <source>
        <dbReference type="PROSITE" id="PS50166"/>
    </source>
</evidence>
<dbReference type="Pfam" id="PF03378">
    <property type="entry name" value="CAS_CSE1"/>
    <property type="match status" value="1"/>
</dbReference>
<comment type="subcellular location">
    <subcellularLocation>
        <location evidence="2">Cytoplasm</location>
    </subcellularLocation>
    <subcellularLocation>
        <location evidence="1">Nucleus</location>
    </subcellularLocation>
</comment>
<name>A0ABR4MHV8_9PEZI</name>